<dbReference type="EMBL" id="CP157963">
    <property type="protein sequence ID" value="XBT97793.1"/>
    <property type="molecule type" value="Genomic_DNA"/>
</dbReference>
<sequence>MRLNTLAKSGVIVAKSPINNAGSKAGRGFRYQDAVGVLLAVQGWAGLSLFGRITPEANDDLDLASSNEIVFAQVKSRRDVAGPFSASAVATFVLELWDRYDAAVATPDQLLLILERPLKDWIPVASGVSGDQLPAAILSVPKLRDDPRAATLAAKTRLIVHASPMEDAIALLSRTLGCTSTEASIHYGEILRLVGTLSDENGFRPPSAVGSIGKTDITALIDRMRSLVALGDMEAALQAGICEAIDFITPVRDHNFYLGVDVEPGHIAAGLVAERPEARLSVLEAIETRGTALIAGPSGAGKSALMWDAASVSRHVVRWYRVRSLSETQVPMLPRLARALRANPAAPVGFIFDDVGGELRAGWDALVRLTPASSGTVLLGSIREEDLFQLETRAKTVEIRATADDALAERLWRELGERGQTAWAGWREPWQMAKGLMLEFAHILTQGERMSAVLAEQIDRRDREARDLELSILRITSFAGAASAMVDVDRLAQTVAASDAEVSRAQRRLVDEHLLRATTDGLIGGMHQLRSAEILRLTHRTPPPTLATTIDRTVPTIPADHLERLIAHADLTEPHLDVLIDSLTRRLDAEPDPDAATSAFRGLGERHIRATLDQWLPTVHARGVAPTLISTAVMFGIAGVDLIELAPLDQINAAARDLRRAQTGDPRSILLSRLSAATLKRFATDASAESIEEMLASLVGVDVRRLVQALESRDIDLADLPLDLVVRLLGTISLHDPRLALRLVSSAGQEAVLARLHSETPWSSTFTVQDEAEGRVATGEVRVVAASIQTDIHGEVVAVAERLFALVPDADIAAVMAISADGEPAGLPNFPTAVKRMLRSALPAEALPRWNRRWLSATSAALGTSSYTDFLRRGHEGLKLAVPALEHLIDAALRGKEAEAALERLGEAFEISRLLTSPANGVAIPGTPASDSGAYVSDLQSVIHDASSDLLRKFIRLPDGHGAFALWTGGLLERVSRAEQEPWHLLDADVAPLFELLRDLIKNMKVLAGEAARRAENPAMRWRRLAKAARPGNALRLVACQAEQSVARSLAALKLETTRQLGERGLIGHVYVRCDDAPSVAWPFATVLMVIEVENISDWHPLIRVHWEALKAAVGDGRSLVLAPLIGGIVASRLTVEGVSVAFPAPYAADQDLQAEGQSLLDDVHSRRLSSLLDAVFEQAAMRLYDYGNAGRPRLERDAREAAAASRTDALDLLLQGLGDELPDFPSLLTQFLHRIDQGELAFAEELAATLHGHDTLAGRQVERLQHMLLAIDLITQKQGRENVVT</sequence>
<keyword evidence="1" id="KW-0614">Plasmid</keyword>
<dbReference type="RefSeq" id="WP_349963029.1">
    <property type="nucleotide sequence ID" value="NZ_CP157963.1"/>
</dbReference>
<reference evidence="1" key="1">
    <citation type="submission" date="2024-06" db="EMBL/GenBank/DDBJ databases">
        <authorList>
            <person name="Li T."/>
            <person name="Gao R."/>
        </authorList>
    </citation>
    <scope>NUCLEOTIDE SEQUENCE</scope>
    <source>
        <strain evidence="1">ZPR3</strain>
        <plasmid evidence="1">unnamed3</plasmid>
    </source>
</reference>
<evidence type="ECO:0000313" key="1">
    <source>
        <dbReference type="EMBL" id="XBT97793.1"/>
    </source>
</evidence>
<name>A0AAU7S5U0_9HYPH</name>
<organism evidence="1">
    <name type="scientific">Rhizobium sp. ZPR3</name>
    <dbReference type="NCBI Taxonomy" id="3158967"/>
    <lineage>
        <taxon>Bacteria</taxon>
        <taxon>Pseudomonadati</taxon>
        <taxon>Pseudomonadota</taxon>
        <taxon>Alphaproteobacteria</taxon>
        <taxon>Hyphomicrobiales</taxon>
        <taxon>Rhizobiaceae</taxon>
        <taxon>Rhizobium/Agrobacterium group</taxon>
        <taxon>Rhizobium</taxon>
    </lineage>
</organism>
<protein>
    <recommendedName>
        <fullName evidence="2">ATP-binding protein</fullName>
    </recommendedName>
</protein>
<geneLocation type="plasmid" evidence="1">
    <name>unnamed3</name>
</geneLocation>
<gene>
    <name evidence="1" type="ORF">ABM479_33390</name>
</gene>
<accession>A0AAU7S5U0</accession>
<evidence type="ECO:0008006" key="2">
    <source>
        <dbReference type="Google" id="ProtNLM"/>
    </source>
</evidence>
<proteinExistence type="predicted"/>